<dbReference type="PANTHER" id="PTHR35504">
    <property type="entry name" value="PROTEIN EMBRYONIC FLOWER 1"/>
    <property type="match status" value="1"/>
</dbReference>
<evidence type="ECO:0000313" key="3">
    <source>
        <dbReference type="Proteomes" id="UP000188354"/>
    </source>
</evidence>
<dbReference type="Proteomes" id="UP000188354">
    <property type="component" value="Chromosome LG06"/>
</dbReference>
<dbReference type="GO" id="GO:0048367">
    <property type="term" value="P:shoot system development"/>
    <property type="evidence" value="ECO:0007669"/>
    <property type="project" value="InterPro"/>
</dbReference>
<name>A0A4P1REE0_LUPAN</name>
<feature type="compositionally biased region" description="Basic and acidic residues" evidence="1">
    <location>
        <begin position="304"/>
        <end position="314"/>
    </location>
</feature>
<feature type="compositionally biased region" description="Basic residues" evidence="1">
    <location>
        <begin position="293"/>
        <end position="303"/>
    </location>
</feature>
<feature type="region of interest" description="Disordered" evidence="1">
    <location>
        <begin position="250"/>
        <end position="277"/>
    </location>
</feature>
<feature type="region of interest" description="Disordered" evidence="1">
    <location>
        <begin position="808"/>
        <end position="833"/>
    </location>
</feature>
<feature type="compositionally biased region" description="Low complexity" evidence="1">
    <location>
        <begin position="811"/>
        <end position="827"/>
    </location>
</feature>
<dbReference type="Gramene" id="OIW08962">
    <property type="protein sequence ID" value="OIW08962"/>
    <property type="gene ID" value="TanjilG_05938"/>
</dbReference>
<dbReference type="AlphaFoldDB" id="A0A4P1REE0"/>
<protein>
    <recommendedName>
        <fullName evidence="4">Protein EMBRYONIC FLOWER 1-like</fullName>
    </recommendedName>
</protein>
<feature type="region of interest" description="Disordered" evidence="1">
    <location>
        <begin position="293"/>
        <end position="314"/>
    </location>
</feature>
<dbReference type="PANTHER" id="PTHR35504:SF1">
    <property type="entry name" value="PROTEIN EMBRYONIC FLOWER 1"/>
    <property type="match status" value="1"/>
</dbReference>
<dbReference type="GO" id="GO:0045892">
    <property type="term" value="P:negative regulation of DNA-templated transcription"/>
    <property type="evidence" value="ECO:0007669"/>
    <property type="project" value="InterPro"/>
</dbReference>
<evidence type="ECO:0000313" key="2">
    <source>
        <dbReference type="EMBL" id="OIW08962.1"/>
    </source>
</evidence>
<keyword evidence="3" id="KW-1185">Reference proteome</keyword>
<organism evidence="2 3">
    <name type="scientific">Lupinus angustifolius</name>
    <name type="common">Narrow-leaved blue lupine</name>
    <dbReference type="NCBI Taxonomy" id="3871"/>
    <lineage>
        <taxon>Eukaryota</taxon>
        <taxon>Viridiplantae</taxon>
        <taxon>Streptophyta</taxon>
        <taxon>Embryophyta</taxon>
        <taxon>Tracheophyta</taxon>
        <taxon>Spermatophyta</taxon>
        <taxon>Magnoliopsida</taxon>
        <taxon>eudicotyledons</taxon>
        <taxon>Gunneridae</taxon>
        <taxon>Pentapetalae</taxon>
        <taxon>rosids</taxon>
        <taxon>fabids</taxon>
        <taxon>Fabales</taxon>
        <taxon>Fabaceae</taxon>
        <taxon>Papilionoideae</taxon>
        <taxon>50 kb inversion clade</taxon>
        <taxon>genistoids sensu lato</taxon>
        <taxon>core genistoids</taxon>
        <taxon>Genisteae</taxon>
        <taxon>Lupinus</taxon>
    </lineage>
</organism>
<reference evidence="2 3" key="1">
    <citation type="journal article" date="2017" name="Plant Biotechnol. J.">
        <title>A comprehensive draft genome sequence for lupin (Lupinus angustifolius), an emerging health food: insights into plant-microbe interactions and legume evolution.</title>
        <authorList>
            <person name="Hane J.K."/>
            <person name="Ming Y."/>
            <person name="Kamphuis L.G."/>
            <person name="Nelson M.N."/>
            <person name="Garg G."/>
            <person name="Atkins C.A."/>
            <person name="Bayer P.E."/>
            <person name="Bravo A."/>
            <person name="Bringans S."/>
            <person name="Cannon S."/>
            <person name="Edwards D."/>
            <person name="Foley R."/>
            <person name="Gao L.L."/>
            <person name="Harrison M.J."/>
            <person name="Huang W."/>
            <person name="Hurgobin B."/>
            <person name="Li S."/>
            <person name="Liu C.W."/>
            <person name="McGrath A."/>
            <person name="Morahan G."/>
            <person name="Murray J."/>
            <person name="Weller J."/>
            <person name="Jian J."/>
            <person name="Singh K.B."/>
        </authorList>
    </citation>
    <scope>NUCLEOTIDE SEQUENCE [LARGE SCALE GENOMIC DNA]</scope>
    <source>
        <strain evidence="3">cv. Tanjil</strain>
        <tissue evidence="2">Whole plant</tissue>
    </source>
</reference>
<gene>
    <name evidence="2" type="ORF">TanjilG_05938</name>
</gene>
<feature type="region of interest" description="Disordered" evidence="1">
    <location>
        <begin position="908"/>
        <end position="927"/>
    </location>
</feature>
<proteinExistence type="predicted"/>
<evidence type="ECO:0008006" key="4">
    <source>
        <dbReference type="Google" id="ProtNLM"/>
    </source>
</evidence>
<accession>A0A4P1REE0</accession>
<feature type="region of interest" description="Disordered" evidence="1">
    <location>
        <begin position="83"/>
        <end position="112"/>
    </location>
</feature>
<dbReference type="EMBL" id="CM007366">
    <property type="protein sequence ID" value="OIW08962.1"/>
    <property type="molecule type" value="Genomic_DNA"/>
</dbReference>
<evidence type="ECO:0000256" key="1">
    <source>
        <dbReference type="SAM" id="MobiDB-lite"/>
    </source>
</evidence>
<dbReference type="InterPro" id="IPR034583">
    <property type="entry name" value="EMF1"/>
</dbReference>
<dbReference type="GO" id="GO:0009910">
    <property type="term" value="P:negative regulation of flower development"/>
    <property type="evidence" value="ECO:0007669"/>
    <property type="project" value="InterPro"/>
</dbReference>
<sequence length="927" mass="102989">MGSLNRVNSISIDLNNSTENTDRGKKCQHFSLRGYVSNMRNKDWKKCWPFHVLESEKRPSFPPMDVPKFRWWTCDICQQAAAAEGNDNKDDDQTDFSNYGDAAPSSGIQQAPMPESVVVRRDIDLNIPIDLSSGNDFLPIDPEIGLENNLNLQVSSIPSPEVCPDTAQETHKRKRVHEGDEVSDVEPVASNVNIEHPMRPLHPESVACTDAVPTGNTGNIVEDNIQDHCPLKSIRKKRRKMRLITDLLSVNQEPRSEPIAEHGSTSHPPSDVHPPSNIILMPDKVNVHEGMTLRKKGHSRKRKFLPDDESKKPADMCFQRIENDVQNPDGDDRTVDTVPDDSSEDVLVGMSLQDGMKDHQQKPELQISRTMGKKDVVEKEDASTEKGMDSFVLQASRIENECNFSKGKGKMLHANEELDSLSSWRNRKLVENTFAHTRATFLPNMHASVPIPSAQGAPNGEGLKEGLNLSLNCYSSAEACNIRGICQTNNGLSFSLPEGSSNPQLIREESEPDIFGAPSHITKAISGKGKGVHLKEIDGARNKAKSVQFYDLTVEEPEEEACDDMPMEVVELMARNQYIRSLPDVENRSSLLDNSTQMANHRVDERTNGADIREGNMLPAKRNSANFFYPYGGNQFGLNSLCKTQPHFGVQVLQSKNKPPTGLYFSPMDTRKFGPHGTSQFNRIFAERGSSDAALQARGGSNMWNSIKQQECEASRPWPTLTRCNASLGFDVAPRNIVSQPTSSSNIDTTFLQSGSVHTIPAMNLHNLMGAGRQSTSFNAGVRAQMLQRSFYPSSYSNNLKIGSSISDRNSIMSGKGESSKSGMQSGVSKQFSQPNIERELKELVSRMNAHSTHVTSGPSSTINENLCMINRNPADFTVSEERNAYMINSEDLHFEKSVPEERYGLPAHGCKLKRNQKGKMKEHEKD</sequence>